<name>A0A679IJ57_9ENTE</name>
<gene>
    <name evidence="1" type="ORF">EsVE80_00740</name>
</gene>
<accession>A0A679IJ57</accession>
<protein>
    <submittedName>
        <fullName evidence="1">Uncharacterized protein</fullName>
    </submittedName>
</protein>
<proteinExistence type="predicted"/>
<dbReference type="Proteomes" id="UP000502998">
    <property type="component" value="Chromosome"/>
</dbReference>
<dbReference type="EMBL" id="AP022822">
    <property type="protein sequence ID" value="BCA84551.1"/>
    <property type="molecule type" value="Genomic_DNA"/>
</dbReference>
<sequence length="112" mass="13509">MKNVFRLKTELYWILKEDYIEFFGKNDEPNRKLCTDDIEGVFDFLEYISEGRTNEEIASYNSLSNEEKMKIIEYLEKINMQFGWRITQLADPKHSLILFPMLTFKIIKKKLK</sequence>
<dbReference type="AlphaFoldDB" id="A0A679IJ57"/>
<reference evidence="1 2" key="1">
    <citation type="submission" date="2020-02" db="EMBL/GenBank/DDBJ databases">
        <title>Characterization of vanA genotype vancomycin-resistant Enterococcus saigonensis VE80.</title>
        <authorList>
            <person name="Harada T."/>
            <person name="Motooka D."/>
            <person name="Nakamura S."/>
            <person name="Yamamoto Y."/>
            <person name="Kawahara R."/>
            <person name="Kawatsu K."/>
        </authorList>
    </citation>
    <scope>NUCLEOTIDE SEQUENCE [LARGE SCALE GENOMIC DNA]</scope>
    <source>
        <strain evidence="1 2">VE80</strain>
    </source>
</reference>
<dbReference type="RefSeq" id="WP_173101953.1">
    <property type="nucleotide sequence ID" value="NZ_AP022822.1"/>
</dbReference>
<dbReference type="KEGG" id="esg:EsVE80_00740"/>
<evidence type="ECO:0000313" key="1">
    <source>
        <dbReference type="EMBL" id="BCA84551.1"/>
    </source>
</evidence>
<evidence type="ECO:0000313" key="2">
    <source>
        <dbReference type="Proteomes" id="UP000502998"/>
    </source>
</evidence>
<keyword evidence="2" id="KW-1185">Reference proteome</keyword>
<organism evidence="1 2">
    <name type="scientific">Enterococcus saigonensis</name>
    <dbReference type="NCBI Taxonomy" id="1805431"/>
    <lineage>
        <taxon>Bacteria</taxon>
        <taxon>Bacillati</taxon>
        <taxon>Bacillota</taxon>
        <taxon>Bacilli</taxon>
        <taxon>Lactobacillales</taxon>
        <taxon>Enterococcaceae</taxon>
        <taxon>Enterococcus</taxon>
    </lineage>
</organism>